<feature type="transmembrane region" description="Helical" evidence="1">
    <location>
        <begin position="12"/>
        <end position="31"/>
    </location>
</feature>
<protein>
    <submittedName>
        <fullName evidence="2">Uncharacterized protein</fullName>
    </submittedName>
</protein>
<dbReference type="Proteomes" id="UP000244911">
    <property type="component" value="Unassembled WGS sequence"/>
</dbReference>
<keyword evidence="3" id="KW-1185">Reference proteome</keyword>
<keyword evidence="1" id="KW-0812">Transmembrane</keyword>
<dbReference type="EMBL" id="OMOI01000001">
    <property type="protein sequence ID" value="SPF76485.1"/>
    <property type="molecule type" value="Genomic_DNA"/>
</dbReference>
<gene>
    <name evidence="2" type="ORF">ALP8811_01492</name>
</gene>
<sequence length="117" mass="12519">MNNFKWIKPGIYGFVVGAITVPIIGFSWGGWIRTGTADKAAIAFANGEVTRSMVPVCLEMAASDPQRLAKLTGLQAAEGFTRRNAMMATGWATIPGSDTPDRKLADACIERLDLDAS</sequence>
<organism evidence="2 3">
    <name type="scientific">Aliiroseovarius pelagivivens</name>
    <dbReference type="NCBI Taxonomy" id="1639690"/>
    <lineage>
        <taxon>Bacteria</taxon>
        <taxon>Pseudomonadati</taxon>
        <taxon>Pseudomonadota</taxon>
        <taxon>Alphaproteobacteria</taxon>
        <taxon>Rhodobacterales</taxon>
        <taxon>Paracoccaceae</taxon>
        <taxon>Aliiroseovarius</taxon>
    </lineage>
</organism>
<accession>A0A2R8AKC0</accession>
<dbReference type="AlphaFoldDB" id="A0A2R8AKC0"/>
<keyword evidence="1" id="KW-0472">Membrane</keyword>
<dbReference type="OrthoDB" id="5514977at2"/>
<evidence type="ECO:0000256" key="1">
    <source>
        <dbReference type="SAM" id="Phobius"/>
    </source>
</evidence>
<evidence type="ECO:0000313" key="2">
    <source>
        <dbReference type="EMBL" id="SPF76485.1"/>
    </source>
</evidence>
<evidence type="ECO:0000313" key="3">
    <source>
        <dbReference type="Proteomes" id="UP000244911"/>
    </source>
</evidence>
<keyword evidence="1" id="KW-1133">Transmembrane helix</keyword>
<name>A0A2R8AKC0_9RHOB</name>
<reference evidence="2 3" key="1">
    <citation type="submission" date="2018-03" db="EMBL/GenBank/DDBJ databases">
        <authorList>
            <person name="Keele B.F."/>
        </authorList>
    </citation>
    <scope>NUCLEOTIDE SEQUENCE [LARGE SCALE GENOMIC DNA]</scope>
    <source>
        <strain evidence="2 3">CECT 8811</strain>
    </source>
</reference>
<proteinExistence type="predicted"/>
<dbReference type="RefSeq" id="WP_108856482.1">
    <property type="nucleotide sequence ID" value="NZ_OMOI01000001.1"/>
</dbReference>